<name>A9RC32_PHYPA</name>
<dbReference type="Gene3D" id="3.30.730.10">
    <property type="entry name" value="AP2/ERF domain"/>
    <property type="match status" value="1"/>
</dbReference>
<evidence type="ECO:0000256" key="2">
    <source>
        <dbReference type="ARBA" id="ARBA00023015"/>
    </source>
</evidence>
<dbReference type="Gramene" id="Pp3c3_6250V3.1">
    <property type="protein sequence ID" value="Pp3c3_6250V3.1"/>
    <property type="gene ID" value="Pp3c3_6250"/>
</dbReference>
<dbReference type="Proteomes" id="UP000006727">
    <property type="component" value="Chromosome 3"/>
</dbReference>
<dbReference type="EnsemblPlants" id="Pp3c3_6250V3.1">
    <property type="protein sequence ID" value="Pp3c3_6250V3.1"/>
    <property type="gene ID" value="Pp3c3_6250"/>
</dbReference>
<comment type="subcellular location">
    <subcellularLocation>
        <location evidence="1">Nucleus</location>
    </subcellularLocation>
</comment>
<keyword evidence="4" id="KW-0010">Activator</keyword>
<protein>
    <recommendedName>
        <fullName evidence="9">AP2/ERF domain-containing protein</fullName>
    </recommendedName>
</protein>
<evidence type="ECO:0000256" key="6">
    <source>
        <dbReference type="ARBA" id="ARBA00023242"/>
    </source>
</evidence>
<evidence type="ECO:0000259" key="9">
    <source>
        <dbReference type="PROSITE" id="PS51032"/>
    </source>
</evidence>
<dbReference type="GO" id="GO:0005634">
    <property type="term" value="C:nucleus"/>
    <property type="evidence" value="ECO:0000318"/>
    <property type="project" value="GO_Central"/>
</dbReference>
<dbReference type="PANTHER" id="PTHR31839">
    <property type="entry name" value="DEHYDRATION-RESPONSIVE ELEMENT-BINDING PROTEIN 1D"/>
    <property type="match status" value="1"/>
</dbReference>
<dbReference type="PROSITE" id="PS51032">
    <property type="entry name" value="AP2_ERF"/>
    <property type="match status" value="1"/>
</dbReference>
<dbReference type="SMART" id="SM00380">
    <property type="entry name" value="AP2"/>
    <property type="match status" value="1"/>
</dbReference>
<proteinExistence type="inferred from homology"/>
<keyword evidence="2" id="KW-0805">Transcription regulation</keyword>
<dbReference type="AlphaFoldDB" id="A9RC32"/>
<evidence type="ECO:0000313" key="12">
    <source>
        <dbReference type="Proteomes" id="UP000006727"/>
    </source>
</evidence>
<dbReference type="HOGENOM" id="CLU_742690_0_0_1"/>
<keyword evidence="12" id="KW-1185">Reference proteome</keyword>
<accession>A9RC32</accession>
<dbReference type="Gramene" id="Pp3c3_6250V3.2">
    <property type="protein sequence ID" value="Pp3c3_6250V3.2"/>
    <property type="gene ID" value="Pp3c3_6250"/>
</dbReference>
<keyword evidence="6" id="KW-0539">Nucleus</keyword>
<keyword evidence="5" id="KW-0804">Transcription</keyword>
<gene>
    <name evidence="11" type="primary">LOC112280184</name>
    <name evidence="10" type="ORF">PHYPA_004076</name>
</gene>
<reference evidence="10 12" key="2">
    <citation type="journal article" date="2018" name="Plant J.">
        <title>The Physcomitrella patens chromosome-scale assembly reveals moss genome structure and evolution.</title>
        <authorList>
            <person name="Lang D."/>
            <person name="Ullrich K.K."/>
            <person name="Murat F."/>
            <person name="Fuchs J."/>
            <person name="Jenkins J."/>
            <person name="Haas F.B."/>
            <person name="Piednoel M."/>
            <person name="Gundlach H."/>
            <person name="Van Bel M."/>
            <person name="Meyberg R."/>
            <person name="Vives C."/>
            <person name="Morata J."/>
            <person name="Symeonidi A."/>
            <person name="Hiss M."/>
            <person name="Muchero W."/>
            <person name="Kamisugi Y."/>
            <person name="Saleh O."/>
            <person name="Blanc G."/>
            <person name="Decker E.L."/>
            <person name="van Gessel N."/>
            <person name="Grimwood J."/>
            <person name="Hayes R.D."/>
            <person name="Graham S.W."/>
            <person name="Gunter L.E."/>
            <person name="McDaniel S.F."/>
            <person name="Hoernstein S.N.W."/>
            <person name="Larsson A."/>
            <person name="Li F.W."/>
            <person name="Perroud P.F."/>
            <person name="Phillips J."/>
            <person name="Ranjan P."/>
            <person name="Rokshar D.S."/>
            <person name="Rothfels C.J."/>
            <person name="Schneider L."/>
            <person name="Shu S."/>
            <person name="Stevenson D.W."/>
            <person name="Thummler F."/>
            <person name="Tillich M."/>
            <person name="Villarreal Aguilar J.C."/>
            <person name="Widiez T."/>
            <person name="Wong G.K."/>
            <person name="Wymore A."/>
            <person name="Zhang Y."/>
            <person name="Zimmer A.D."/>
            <person name="Quatrano R.S."/>
            <person name="Mayer K.F.X."/>
            <person name="Goodstein D."/>
            <person name="Casacuberta J.M."/>
            <person name="Vandepoele K."/>
            <person name="Reski R."/>
            <person name="Cuming A.C."/>
            <person name="Tuskan G.A."/>
            <person name="Maumus F."/>
            <person name="Salse J."/>
            <person name="Schmutz J."/>
            <person name="Rensing S.A."/>
        </authorList>
    </citation>
    <scope>NUCLEOTIDE SEQUENCE [LARGE SCALE GENOMIC DNA]</scope>
    <source>
        <strain evidence="11 12">cv. Gransden 2004</strain>
    </source>
</reference>
<dbReference type="EMBL" id="ABEU02000003">
    <property type="protein sequence ID" value="PNR57083.1"/>
    <property type="molecule type" value="Genomic_DNA"/>
</dbReference>
<comment type="similarity">
    <text evidence="7">Belongs to the AP2/ERF transcription factor family. ERF subfamily.</text>
</comment>
<dbReference type="EnsemblPlants" id="Pp3c3_6250V3.2">
    <property type="protein sequence ID" value="Pp3c3_6250V3.2"/>
    <property type="gene ID" value="Pp3c3_6250"/>
</dbReference>
<dbReference type="PANTHER" id="PTHR31839:SF2">
    <property type="entry name" value="DEHYDRATION-RESPONSIVE ELEMENT-BINDING PROTEIN 1D"/>
    <property type="match status" value="1"/>
</dbReference>
<dbReference type="RefSeq" id="XP_024371134.1">
    <property type="nucleotide sequence ID" value="XM_024515366.2"/>
</dbReference>
<evidence type="ECO:0000256" key="3">
    <source>
        <dbReference type="ARBA" id="ARBA00023125"/>
    </source>
</evidence>
<reference evidence="10 12" key="1">
    <citation type="journal article" date="2008" name="Science">
        <title>The Physcomitrella genome reveals evolutionary insights into the conquest of land by plants.</title>
        <authorList>
            <person name="Rensing S."/>
            <person name="Lang D."/>
            <person name="Zimmer A."/>
            <person name="Terry A."/>
            <person name="Salamov A."/>
            <person name="Shapiro H."/>
            <person name="Nishiyama T."/>
            <person name="Perroud P.-F."/>
            <person name="Lindquist E."/>
            <person name="Kamisugi Y."/>
            <person name="Tanahashi T."/>
            <person name="Sakakibara K."/>
            <person name="Fujita T."/>
            <person name="Oishi K."/>
            <person name="Shin-I T."/>
            <person name="Kuroki Y."/>
            <person name="Toyoda A."/>
            <person name="Suzuki Y."/>
            <person name="Hashimoto A."/>
            <person name="Yamaguchi K."/>
            <person name="Sugano A."/>
            <person name="Kohara Y."/>
            <person name="Fujiyama A."/>
            <person name="Anterola A."/>
            <person name="Aoki S."/>
            <person name="Ashton N."/>
            <person name="Barbazuk W.B."/>
            <person name="Barker E."/>
            <person name="Bennetzen J."/>
            <person name="Bezanilla M."/>
            <person name="Blankenship R."/>
            <person name="Cho S.H."/>
            <person name="Dutcher S."/>
            <person name="Estelle M."/>
            <person name="Fawcett J.A."/>
            <person name="Gundlach H."/>
            <person name="Hanada K."/>
            <person name="Heyl A."/>
            <person name="Hicks K.A."/>
            <person name="Hugh J."/>
            <person name="Lohr M."/>
            <person name="Mayer K."/>
            <person name="Melkozernov A."/>
            <person name="Murata T."/>
            <person name="Nelson D."/>
            <person name="Pils B."/>
            <person name="Prigge M."/>
            <person name="Reiss B."/>
            <person name="Renner T."/>
            <person name="Rombauts S."/>
            <person name="Rushton P."/>
            <person name="Sanderfoot A."/>
            <person name="Schween G."/>
            <person name="Shiu S.-H."/>
            <person name="Stueber K."/>
            <person name="Theodoulou F.L."/>
            <person name="Tu H."/>
            <person name="Van de Peer Y."/>
            <person name="Verrier P.J."/>
            <person name="Waters E."/>
            <person name="Wood A."/>
            <person name="Yang L."/>
            <person name="Cove D."/>
            <person name="Cuming A."/>
            <person name="Hasebe M."/>
            <person name="Lucas S."/>
            <person name="Mishler D.B."/>
            <person name="Reski R."/>
            <person name="Grigoriev I."/>
            <person name="Quatrano R.S."/>
            <person name="Boore J.L."/>
        </authorList>
    </citation>
    <scope>NUCLEOTIDE SEQUENCE [LARGE SCALE GENOMIC DNA]</scope>
    <source>
        <strain evidence="11 12">cv. Gransden 2004</strain>
    </source>
</reference>
<evidence type="ECO:0000256" key="5">
    <source>
        <dbReference type="ARBA" id="ARBA00023163"/>
    </source>
</evidence>
<evidence type="ECO:0000256" key="8">
    <source>
        <dbReference type="SAM" id="MobiDB-lite"/>
    </source>
</evidence>
<dbReference type="GeneID" id="112280184"/>
<reference evidence="11" key="3">
    <citation type="submission" date="2020-12" db="UniProtKB">
        <authorList>
            <consortium name="EnsemblPlants"/>
        </authorList>
    </citation>
    <scope>IDENTIFICATION</scope>
</reference>
<feature type="domain" description="AP2/ERF" evidence="9">
    <location>
        <begin position="144"/>
        <end position="208"/>
    </location>
</feature>
<dbReference type="InterPro" id="IPR036955">
    <property type="entry name" value="AP2/ERF_dom_sf"/>
</dbReference>
<evidence type="ECO:0000256" key="1">
    <source>
        <dbReference type="ARBA" id="ARBA00004123"/>
    </source>
</evidence>
<feature type="region of interest" description="Disordered" evidence="8">
    <location>
        <begin position="74"/>
        <end position="140"/>
    </location>
</feature>
<evidence type="ECO:0000256" key="4">
    <source>
        <dbReference type="ARBA" id="ARBA00023159"/>
    </source>
</evidence>
<sequence length="373" mass="41355">MPDVSKVFLQHTRDVDATLLQQSVVGWASRCVCGGVKSEIYECLTCPGSSEAVKVGLKSGLDASTWKLEAISGVPSSQSGGIEEKDGGATHRAAKNRASTRTIAHGSVVNGGDLRRSRDSSPDPPIKPQRGRPPNGTKPWYLNRFKGVRKRRNVRGFLVEIRPPRWKKTIWLGTYNTDEEAAGAFDAGLFYTKKKIRYNFPMLAKSFPPLPEDLALDREEDAEKIKEFVKAQAAQAAAKIKSMNIVSETTDNSRSPINICNEAENNYNDRVVENTSHIPSCQESAQPADLTSHDFCVDQYAHNLLCDQPDFDQYALQDMIHDYLNYHQFTPLVPYAPMPSFGDAVTDLNVGDMADHGVSRMLPSNLDLDSEDY</sequence>
<dbReference type="SUPFAM" id="SSF54171">
    <property type="entry name" value="DNA-binding domain"/>
    <property type="match status" value="1"/>
</dbReference>
<dbReference type="InterPro" id="IPR001471">
    <property type="entry name" value="AP2/ERF_dom"/>
</dbReference>
<evidence type="ECO:0000313" key="11">
    <source>
        <dbReference type="EnsemblPlants" id="Pp3c3_6250V3.1"/>
    </source>
</evidence>
<dbReference type="InterPro" id="IPR016177">
    <property type="entry name" value="DNA-bd_dom_sf"/>
</dbReference>
<dbReference type="CDD" id="cd00018">
    <property type="entry name" value="AP2"/>
    <property type="match status" value="1"/>
</dbReference>
<organism evidence="10">
    <name type="scientific">Physcomitrium patens</name>
    <name type="common">Spreading-leaved earth moss</name>
    <name type="synonym">Physcomitrella patens</name>
    <dbReference type="NCBI Taxonomy" id="3218"/>
    <lineage>
        <taxon>Eukaryota</taxon>
        <taxon>Viridiplantae</taxon>
        <taxon>Streptophyta</taxon>
        <taxon>Embryophyta</taxon>
        <taxon>Bryophyta</taxon>
        <taxon>Bryophytina</taxon>
        <taxon>Bryopsida</taxon>
        <taxon>Funariidae</taxon>
        <taxon>Funariales</taxon>
        <taxon>Funariaceae</taxon>
        <taxon>Physcomitrium</taxon>
    </lineage>
</organism>
<dbReference type="GO" id="GO:0000976">
    <property type="term" value="F:transcription cis-regulatory region binding"/>
    <property type="evidence" value="ECO:0000318"/>
    <property type="project" value="GO_Central"/>
</dbReference>
<evidence type="ECO:0000256" key="7">
    <source>
        <dbReference type="ARBA" id="ARBA00024343"/>
    </source>
</evidence>
<keyword evidence="3" id="KW-0238">DNA-binding</keyword>
<dbReference type="PaxDb" id="3218-PP1S1_860V6.1"/>
<evidence type="ECO:0000313" key="10">
    <source>
        <dbReference type="EMBL" id="PNR57083.1"/>
    </source>
</evidence>
<dbReference type="GO" id="GO:0003700">
    <property type="term" value="F:DNA-binding transcription factor activity"/>
    <property type="evidence" value="ECO:0000318"/>
    <property type="project" value="GO_Central"/>
</dbReference>
<dbReference type="InterPro" id="IPR045277">
    <property type="entry name" value="DRE1A-I"/>
</dbReference>